<keyword evidence="1" id="KW-0472">Membrane</keyword>
<proteinExistence type="predicted"/>
<keyword evidence="1" id="KW-1133">Transmembrane helix</keyword>
<protein>
    <recommendedName>
        <fullName evidence="4">LysM domain-containing protein</fullName>
    </recommendedName>
</protein>
<dbReference type="Proteomes" id="UP000297861">
    <property type="component" value="Unassembled WGS sequence"/>
</dbReference>
<dbReference type="RefSeq" id="WP_026626242.1">
    <property type="nucleotide sequence ID" value="NZ_AP028867.1"/>
</dbReference>
<sequence>MSKSRSSKKKSNLKHLYILIFVLAALGAGYYYIEKLEKESPQGYIPAPLTGEAGGPQYTLLENTDSIKYQVIVIYNKDVSINDVARDFYNNDALWPYIYLENKEVISNPLDIKKDVVLRIPRLSSKSQSIDDTKCIERAKQLADSILSKPVSNEVY</sequence>
<accession>A0A4Y8L448</accession>
<evidence type="ECO:0000313" key="2">
    <source>
        <dbReference type="EMBL" id="TFD97435.1"/>
    </source>
</evidence>
<organism evidence="2 3">
    <name type="scientific">Dysgonomonas capnocytophagoides</name>
    <dbReference type="NCBI Taxonomy" id="45254"/>
    <lineage>
        <taxon>Bacteria</taxon>
        <taxon>Pseudomonadati</taxon>
        <taxon>Bacteroidota</taxon>
        <taxon>Bacteroidia</taxon>
        <taxon>Bacteroidales</taxon>
        <taxon>Dysgonomonadaceae</taxon>
        <taxon>Dysgonomonas</taxon>
    </lineage>
</organism>
<reference evidence="2 3" key="1">
    <citation type="submission" date="2019-03" db="EMBL/GenBank/DDBJ databases">
        <title>San Antonio Military Medical Center submission to MRSN (WRAIR), pending publication.</title>
        <authorList>
            <person name="Blyth D.M."/>
            <person name="Mccarthy S.L."/>
            <person name="Schall S.E."/>
            <person name="Stam J.A."/>
            <person name="Ong A.C."/>
            <person name="Mcgann P.T."/>
        </authorList>
    </citation>
    <scope>NUCLEOTIDE SEQUENCE [LARGE SCALE GENOMIC DNA]</scope>
    <source>
        <strain evidence="2 3">MRSN571793</strain>
    </source>
</reference>
<dbReference type="STRING" id="1121485.GCA_000426485_02335"/>
<gene>
    <name evidence="2" type="ORF">E2605_07140</name>
</gene>
<keyword evidence="3" id="KW-1185">Reference proteome</keyword>
<dbReference type="AlphaFoldDB" id="A0A4Y8L448"/>
<name>A0A4Y8L448_9BACT</name>
<keyword evidence="1" id="KW-0812">Transmembrane</keyword>
<evidence type="ECO:0008006" key="4">
    <source>
        <dbReference type="Google" id="ProtNLM"/>
    </source>
</evidence>
<dbReference type="OrthoDB" id="9811567at2"/>
<feature type="transmembrane region" description="Helical" evidence="1">
    <location>
        <begin position="12"/>
        <end position="33"/>
    </location>
</feature>
<comment type="caution">
    <text evidence="2">The sequence shown here is derived from an EMBL/GenBank/DDBJ whole genome shotgun (WGS) entry which is preliminary data.</text>
</comment>
<evidence type="ECO:0000256" key="1">
    <source>
        <dbReference type="SAM" id="Phobius"/>
    </source>
</evidence>
<dbReference type="EMBL" id="SOML01000003">
    <property type="protein sequence ID" value="TFD97435.1"/>
    <property type="molecule type" value="Genomic_DNA"/>
</dbReference>
<evidence type="ECO:0000313" key="3">
    <source>
        <dbReference type="Proteomes" id="UP000297861"/>
    </source>
</evidence>